<comment type="caution">
    <text evidence="1">The sequence shown here is derived from an EMBL/GenBank/DDBJ whole genome shotgun (WGS) entry which is preliminary data.</text>
</comment>
<keyword evidence="2" id="KW-1185">Reference proteome</keyword>
<protein>
    <submittedName>
        <fullName evidence="1">Uncharacterized protein</fullName>
    </submittedName>
</protein>
<evidence type="ECO:0000313" key="1">
    <source>
        <dbReference type="EMBL" id="KAJ3489837.1"/>
    </source>
</evidence>
<proteinExistence type="predicted"/>
<gene>
    <name evidence="1" type="ORF">NLI96_g1850</name>
</gene>
<sequence>MSANISPTTSRPPRFSGPDIYESSTCHVFWAPNAPRTVHIRIKPEASDGDPSRWPDRTDKVVDVNGNVRFYVDADEKRTSDWKQKLGRVVWEQHVKPALQKDGNQELFAGQSFAKD</sequence>
<organism evidence="1 2">
    <name type="scientific">Meripilus lineatus</name>
    <dbReference type="NCBI Taxonomy" id="2056292"/>
    <lineage>
        <taxon>Eukaryota</taxon>
        <taxon>Fungi</taxon>
        <taxon>Dikarya</taxon>
        <taxon>Basidiomycota</taxon>
        <taxon>Agaricomycotina</taxon>
        <taxon>Agaricomycetes</taxon>
        <taxon>Polyporales</taxon>
        <taxon>Meripilaceae</taxon>
        <taxon>Meripilus</taxon>
    </lineage>
</organism>
<dbReference type="AlphaFoldDB" id="A0AAD5VC43"/>
<accession>A0AAD5VC43</accession>
<dbReference type="Proteomes" id="UP001212997">
    <property type="component" value="Unassembled WGS sequence"/>
</dbReference>
<reference evidence="1" key="1">
    <citation type="submission" date="2022-07" db="EMBL/GenBank/DDBJ databases">
        <title>Genome Sequence of Physisporinus lineatus.</title>
        <authorList>
            <person name="Buettner E."/>
        </authorList>
    </citation>
    <scope>NUCLEOTIDE SEQUENCE</scope>
    <source>
        <strain evidence="1">VT162</strain>
    </source>
</reference>
<dbReference type="EMBL" id="JANAWD010000038">
    <property type="protein sequence ID" value="KAJ3489837.1"/>
    <property type="molecule type" value="Genomic_DNA"/>
</dbReference>
<evidence type="ECO:0000313" key="2">
    <source>
        <dbReference type="Proteomes" id="UP001212997"/>
    </source>
</evidence>
<name>A0AAD5VC43_9APHY</name>